<dbReference type="Proteomes" id="UP000053864">
    <property type="component" value="Unassembled WGS sequence"/>
</dbReference>
<evidence type="ECO:0000313" key="1">
    <source>
        <dbReference type="EMBL" id="ETK84506.1"/>
    </source>
</evidence>
<reference evidence="1" key="1">
    <citation type="submission" date="2013-11" db="EMBL/GenBank/DDBJ databases">
        <title>The Genome Sequence of Phytophthora parasitica CJ02B3.</title>
        <authorList>
            <consortium name="The Broad Institute Genomics Platform"/>
            <person name="Russ C."/>
            <person name="Tyler B."/>
            <person name="Panabieres F."/>
            <person name="Shan W."/>
            <person name="Tripathy S."/>
            <person name="Grunwald N."/>
            <person name="Machado M."/>
            <person name="Johnson C.S."/>
            <person name="Arredondo F."/>
            <person name="Hong C."/>
            <person name="Coffey M."/>
            <person name="Young S.K."/>
            <person name="Zeng Q."/>
            <person name="Gargeya S."/>
            <person name="Fitzgerald M."/>
            <person name="Abouelleil A."/>
            <person name="Alvarado L."/>
            <person name="Chapman S.B."/>
            <person name="Gainer-Dewar J."/>
            <person name="Goldberg J."/>
            <person name="Griggs A."/>
            <person name="Gujja S."/>
            <person name="Hansen M."/>
            <person name="Howarth C."/>
            <person name="Imamovic A."/>
            <person name="Ireland A."/>
            <person name="Larimer J."/>
            <person name="McCowan C."/>
            <person name="Murphy C."/>
            <person name="Pearson M."/>
            <person name="Poon T.W."/>
            <person name="Priest M."/>
            <person name="Roberts A."/>
            <person name="Saif S."/>
            <person name="Shea T."/>
            <person name="Sykes S."/>
            <person name="Wortman J."/>
            <person name="Nusbaum C."/>
            <person name="Birren B."/>
        </authorList>
    </citation>
    <scope>NUCLEOTIDE SEQUENCE [LARGE SCALE GENOMIC DNA]</scope>
    <source>
        <strain evidence="1">CJ02B3</strain>
    </source>
</reference>
<proteinExistence type="predicted"/>
<protein>
    <submittedName>
        <fullName evidence="1">Uncharacterized protein</fullName>
    </submittedName>
</protein>
<dbReference type="AlphaFoldDB" id="W2GQE7"/>
<reference evidence="2" key="2">
    <citation type="submission" date="2013-11" db="EMBL/GenBank/DDBJ databases">
        <title>The Genome Sequence of Phytophthora parasitica CJ05E6.</title>
        <authorList>
            <consortium name="The Broad Institute Genomics Platform"/>
            <person name="Russ C."/>
            <person name="Tyler B."/>
            <person name="Panabieres F."/>
            <person name="Shan W."/>
            <person name="Tripathy S."/>
            <person name="Grunwald N."/>
            <person name="Machado M."/>
            <person name="Johnson C.S."/>
            <person name="Arredondo F."/>
            <person name="Hong C."/>
            <person name="Coffey M."/>
            <person name="Young S.K."/>
            <person name="Zeng Q."/>
            <person name="Gargeya S."/>
            <person name="Fitzgerald M."/>
            <person name="Abouelleil A."/>
            <person name="Alvarado L."/>
            <person name="Chapman S.B."/>
            <person name="Gainer-Dewar J."/>
            <person name="Goldberg J."/>
            <person name="Griggs A."/>
            <person name="Gujja S."/>
            <person name="Hansen M."/>
            <person name="Howarth C."/>
            <person name="Imamovic A."/>
            <person name="Ireland A."/>
            <person name="Larimer J."/>
            <person name="McCowan C."/>
            <person name="Murphy C."/>
            <person name="Pearson M."/>
            <person name="Poon T.W."/>
            <person name="Priest M."/>
            <person name="Roberts A."/>
            <person name="Saif S."/>
            <person name="Shea T."/>
            <person name="Sykes S."/>
            <person name="Wortman J."/>
            <person name="Nusbaum C."/>
            <person name="Birren B."/>
        </authorList>
    </citation>
    <scope>NUCLEOTIDE SEQUENCE [LARGE SCALE GENOMIC DNA]</scope>
    <source>
        <strain evidence="2">CJ05E6</strain>
    </source>
</reference>
<sequence>MCSCSVNLRWNRPPQVGIGQANGRSCDGGARRDSVGFAGRLGRRLGELADRAVAIKVQNAARAENGGWISSRHQTQDGEAASARNQRDGVDLLAVIPLLNSIDFARQARTHSGRLGSFSFSSSCAKQLSKQLYCHRFHPPRPVHCFNTNN</sequence>
<dbReference type="EMBL" id="KI686786">
    <property type="protein sequence ID" value="ETK84506.1"/>
    <property type="molecule type" value="Genomic_DNA"/>
</dbReference>
<dbReference type="EMBL" id="KI673449">
    <property type="protein sequence ID" value="ETL37946.1"/>
    <property type="molecule type" value="Genomic_DNA"/>
</dbReference>
<evidence type="ECO:0000313" key="2">
    <source>
        <dbReference type="EMBL" id="ETL37946.1"/>
    </source>
</evidence>
<accession>W2GQE7</accession>
<dbReference type="Proteomes" id="UP000053236">
    <property type="component" value="Unassembled WGS sequence"/>
</dbReference>
<dbReference type="EMBL" id="KI673449">
    <property type="protein sequence ID" value="ETL37947.1"/>
    <property type="molecule type" value="Genomic_DNA"/>
</dbReference>
<dbReference type="EMBL" id="KI686786">
    <property type="protein sequence ID" value="ETK84507.1"/>
    <property type="molecule type" value="Genomic_DNA"/>
</dbReference>
<organism evidence="1">
    <name type="scientific">Phytophthora nicotianae</name>
    <name type="common">Potato buckeye rot agent</name>
    <name type="synonym">Phytophthora parasitica</name>
    <dbReference type="NCBI Taxonomy" id="4792"/>
    <lineage>
        <taxon>Eukaryota</taxon>
        <taxon>Sar</taxon>
        <taxon>Stramenopiles</taxon>
        <taxon>Oomycota</taxon>
        <taxon>Peronosporomycetes</taxon>
        <taxon>Peronosporales</taxon>
        <taxon>Peronosporaceae</taxon>
        <taxon>Phytophthora</taxon>
    </lineage>
</organism>
<gene>
    <name evidence="1" type="ORF">L915_10526</name>
    <name evidence="2" type="ORF">L916_10415</name>
</gene>
<name>W2GQE7_PHYNI</name>